<protein>
    <submittedName>
        <fullName evidence="1">Uncharacterized protein</fullName>
    </submittedName>
</protein>
<evidence type="ECO:0000313" key="2">
    <source>
        <dbReference type="Proteomes" id="UP000006791"/>
    </source>
</evidence>
<dbReference type="Proteomes" id="UP000006791">
    <property type="component" value="Chromosome 1"/>
</dbReference>
<gene>
    <name evidence="1" type="ordered locus">Cabther_A0977</name>
</gene>
<dbReference type="KEGG" id="ctm:Cabther_A0977"/>
<evidence type="ECO:0000313" key="1">
    <source>
        <dbReference type="EMBL" id="AEP11733.1"/>
    </source>
</evidence>
<dbReference type="HOGENOM" id="CLU_3426452_0_0_0"/>
<dbReference type="AlphaFoldDB" id="G2LFT9"/>
<reference evidence="1 2" key="1">
    <citation type="journal article" date="2012" name="Environ. Microbiol.">
        <title>Complete genome of Candidatus Chloracidobacterium thermophilum, a chlorophyll-based photoheterotroph belonging to the phylum Acidobacteria.</title>
        <authorList>
            <person name="Garcia Costas A.M."/>
            <person name="Liu Z."/>
            <person name="Tomsho L.P."/>
            <person name="Schuster S.C."/>
            <person name="Ward D.M."/>
            <person name="Bryant D.A."/>
        </authorList>
    </citation>
    <scope>NUCLEOTIDE SEQUENCE [LARGE SCALE GENOMIC DNA]</scope>
    <source>
        <strain evidence="1 2">B</strain>
    </source>
</reference>
<name>G2LFT9_CHLTF</name>
<proteinExistence type="predicted"/>
<keyword evidence="2" id="KW-1185">Reference proteome</keyword>
<dbReference type="EMBL" id="CP002514">
    <property type="protein sequence ID" value="AEP11733.1"/>
    <property type="molecule type" value="Genomic_DNA"/>
</dbReference>
<organism evidence="1 2">
    <name type="scientific">Chloracidobacterium thermophilum (strain B)</name>
    <dbReference type="NCBI Taxonomy" id="981222"/>
    <lineage>
        <taxon>Bacteria</taxon>
        <taxon>Pseudomonadati</taxon>
        <taxon>Acidobacteriota</taxon>
        <taxon>Terriglobia</taxon>
        <taxon>Terriglobales</taxon>
        <taxon>Acidobacteriaceae</taxon>
        <taxon>Chloracidobacterium</taxon>
    </lineage>
</organism>
<accession>G2LFT9</accession>
<sequence>MHLSMTAIGINGFIPSGIETP</sequence>